<comment type="caution">
    <text evidence="2">The sequence shown here is derived from an EMBL/GenBank/DDBJ whole genome shotgun (WGS) entry which is preliminary data.</text>
</comment>
<evidence type="ECO:0000313" key="3">
    <source>
        <dbReference type="Proteomes" id="UP001632038"/>
    </source>
</evidence>
<protein>
    <recommendedName>
        <fullName evidence="1">CTLH domain-containing protein</fullName>
    </recommendedName>
</protein>
<dbReference type="SMART" id="SM00668">
    <property type="entry name" value="CTLH"/>
    <property type="match status" value="1"/>
</dbReference>
<name>A0ABD3DAF2_9LAMI</name>
<proteinExistence type="predicted"/>
<dbReference type="EMBL" id="JAVIJP010000018">
    <property type="protein sequence ID" value="KAL3639123.1"/>
    <property type="molecule type" value="Genomic_DNA"/>
</dbReference>
<evidence type="ECO:0000313" key="2">
    <source>
        <dbReference type="EMBL" id="KAL3639123.1"/>
    </source>
</evidence>
<feature type="domain" description="CTLH" evidence="1">
    <location>
        <begin position="63"/>
        <end position="112"/>
    </location>
</feature>
<dbReference type="InterPro" id="IPR006595">
    <property type="entry name" value="CTLH_C"/>
</dbReference>
<dbReference type="Pfam" id="PF10607">
    <property type="entry name" value="CTLH"/>
    <property type="match status" value="1"/>
</dbReference>
<accession>A0ABD3DAF2</accession>
<dbReference type="Proteomes" id="UP001632038">
    <property type="component" value="Unassembled WGS sequence"/>
</dbReference>
<sequence length="201" mass="23295">MLNRRSMRTFEVNDDDINKIVQSYLVHNCFNKTLESFVEVTGEKQPVSHLENMEKRKSKLNPTLSSVKGIYNLVLEGNVSKAIELMDQYAPDLLKQNEDLHFDLLGLRYVELEAVTFAQLKLTPFDKDQNHIQKIEDFITLLAYHEPDKSPIAILEHSKLPSYSVMERVIQQTAVVRQYLSQEFGKDGHHQPFSLKDFLKS</sequence>
<dbReference type="PROSITE" id="PS50897">
    <property type="entry name" value="CTLH"/>
    <property type="match status" value="1"/>
</dbReference>
<dbReference type="InterPro" id="IPR024964">
    <property type="entry name" value="CTLH/CRA"/>
</dbReference>
<evidence type="ECO:0000259" key="1">
    <source>
        <dbReference type="PROSITE" id="PS50897"/>
    </source>
</evidence>
<organism evidence="2 3">
    <name type="scientific">Castilleja foliolosa</name>
    <dbReference type="NCBI Taxonomy" id="1961234"/>
    <lineage>
        <taxon>Eukaryota</taxon>
        <taxon>Viridiplantae</taxon>
        <taxon>Streptophyta</taxon>
        <taxon>Embryophyta</taxon>
        <taxon>Tracheophyta</taxon>
        <taxon>Spermatophyta</taxon>
        <taxon>Magnoliopsida</taxon>
        <taxon>eudicotyledons</taxon>
        <taxon>Gunneridae</taxon>
        <taxon>Pentapetalae</taxon>
        <taxon>asterids</taxon>
        <taxon>lamiids</taxon>
        <taxon>Lamiales</taxon>
        <taxon>Orobanchaceae</taxon>
        <taxon>Pedicularideae</taxon>
        <taxon>Castillejinae</taxon>
        <taxon>Castilleja</taxon>
    </lineage>
</organism>
<dbReference type="PANTHER" id="PTHR12864">
    <property type="entry name" value="RAN BINDING PROTEIN 9-RELATED"/>
    <property type="match status" value="1"/>
</dbReference>
<dbReference type="InterPro" id="IPR006594">
    <property type="entry name" value="LisH"/>
</dbReference>
<gene>
    <name evidence="2" type="ORF">CASFOL_017030</name>
</gene>
<dbReference type="AlphaFoldDB" id="A0ABD3DAF2"/>
<dbReference type="InterPro" id="IPR050618">
    <property type="entry name" value="Ubq-SigPath_Reg"/>
</dbReference>
<reference evidence="3" key="1">
    <citation type="journal article" date="2024" name="IScience">
        <title>Strigolactones Initiate the Formation of Haustorium-like Structures in Castilleja.</title>
        <authorList>
            <person name="Buerger M."/>
            <person name="Peterson D."/>
            <person name="Chory J."/>
        </authorList>
    </citation>
    <scope>NUCLEOTIDE SEQUENCE [LARGE SCALE GENOMIC DNA]</scope>
</reference>
<dbReference type="PROSITE" id="PS50896">
    <property type="entry name" value="LISH"/>
    <property type="match status" value="1"/>
</dbReference>
<keyword evidence="3" id="KW-1185">Reference proteome</keyword>